<reference evidence="1" key="1">
    <citation type="submission" date="2021-04" db="EMBL/GenBank/DDBJ databases">
        <title>Sequencing of actinobacteria type strains.</title>
        <authorList>
            <person name="Nguyen G.-S."/>
            <person name="Wentzel A."/>
        </authorList>
    </citation>
    <scope>NUCLEOTIDE SEQUENCE</scope>
    <source>
        <strain evidence="1">DSM 42095</strain>
    </source>
</reference>
<protein>
    <submittedName>
        <fullName evidence="1">Uncharacterized protein</fullName>
    </submittedName>
</protein>
<sequence length="310" mass="32808">MSSDLIGAVAGLLGLCLGSGATLLAARTTARASEKQAAAQQAQAVAAYRAALDSAREQVRAATAGQALAARRPVYAAFLRSAHTLADAVHTYVMDPSSETEPYLRAFDKARAAHADLELEGPEELAALGARVVNEAIAVRERGSGYASLLLAWGKVSALVESPAPGAMELGLAIERDLRAVQSASRRLPEGWRGRARELWRRPDDPFAFRTRPGPGEDAEEPPSDELVAALHAALDRAAEGSMRTALTTGALAEDDVWRLYWAATQWPEEDPATHVRALLAPVRDAARAFARAARAALHAPAEGPGSRAD</sequence>
<gene>
    <name evidence="1" type="ORF">KDA82_16470</name>
</gene>
<evidence type="ECO:0000313" key="1">
    <source>
        <dbReference type="EMBL" id="MBR7674583.1"/>
    </source>
</evidence>
<comment type="caution">
    <text evidence="1">The sequence shown here is derived from an EMBL/GenBank/DDBJ whole genome shotgun (WGS) entry which is preliminary data.</text>
</comment>
<dbReference type="AlphaFoldDB" id="A0A8T4IVI9"/>
<proteinExistence type="predicted"/>
<dbReference type="EMBL" id="JAGSMN010000360">
    <property type="protein sequence ID" value="MBR7674583.1"/>
    <property type="molecule type" value="Genomic_DNA"/>
</dbReference>
<evidence type="ECO:0000313" key="2">
    <source>
        <dbReference type="Proteomes" id="UP000675554"/>
    </source>
</evidence>
<name>A0A8T4IVI9_9ACTN</name>
<accession>A0A8T4IVI9</accession>
<organism evidence="1 2">
    <name type="scientific">Streptomyces daliensis</name>
    <dbReference type="NCBI Taxonomy" id="299421"/>
    <lineage>
        <taxon>Bacteria</taxon>
        <taxon>Bacillati</taxon>
        <taxon>Actinomycetota</taxon>
        <taxon>Actinomycetes</taxon>
        <taxon>Kitasatosporales</taxon>
        <taxon>Streptomycetaceae</taxon>
        <taxon>Streptomyces</taxon>
    </lineage>
</organism>
<dbReference type="Proteomes" id="UP000675554">
    <property type="component" value="Unassembled WGS sequence"/>
</dbReference>
<keyword evidence="2" id="KW-1185">Reference proteome</keyword>